<protein>
    <recommendedName>
        <fullName evidence="1">39S ribosomal protein L46, mitochondrial</fullName>
    </recommendedName>
</protein>
<dbReference type="PANTHER" id="PTHR21483">
    <property type="entry name" value="RNA POLYMERASE II-ASSOCIATED PROTEIN 1"/>
    <property type="match status" value="1"/>
</dbReference>
<dbReference type="InterPro" id="IPR015797">
    <property type="entry name" value="NUDIX_hydrolase-like_dom_sf"/>
</dbReference>
<proteinExistence type="predicted"/>
<accession>A0AAE9ET04</accession>
<feature type="region of interest" description="Disordered" evidence="2">
    <location>
        <begin position="326"/>
        <end position="377"/>
    </location>
</feature>
<feature type="domain" description="RPAP1 N-terminal" evidence="3">
    <location>
        <begin position="267"/>
        <end position="308"/>
    </location>
</feature>
<feature type="compositionally biased region" description="Basic and acidic residues" evidence="2">
    <location>
        <begin position="353"/>
        <end position="370"/>
    </location>
</feature>
<evidence type="ECO:0000313" key="7">
    <source>
        <dbReference type="Proteomes" id="UP000829354"/>
    </source>
</evidence>
<evidence type="ECO:0000259" key="4">
    <source>
        <dbReference type="Pfam" id="PF11788"/>
    </source>
</evidence>
<dbReference type="AlphaFoldDB" id="A0AAE9ET04"/>
<dbReference type="GO" id="GO:0006366">
    <property type="term" value="P:transcription by RNA polymerase II"/>
    <property type="evidence" value="ECO:0007669"/>
    <property type="project" value="InterPro"/>
</dbReference>
<dbReference type="CDD" id="cd04661">
    <property type="entry name" value="NUDIX_MRP_L46"/>
    <property type="match status" value="1"/>
</dbReference>
<sequence>MLISTLSRRFASSATVTPTAQKWDIFASVILSRPPIIAPKMSEIEERFQKLQKQEEEEKSLLCNYELKTKQDLKMVARREQLLREGKELSELDEEIGVTNAQKEDDWSKAAADLDQKFKFGANVLAENAAENLKSVDRALERKLVLIVKQKMGGGAEYSSPWILPQMKHREGETLRQTAERCIGELSGSADLSVDISGNAPFGVFTHRYPKPIAQKTGASGAKIFFYTANLAPSTTATSSSSESFSVNPEDVSDFQWVTQEEFWNFRAENEQYLKSLDPQKIDNLMAEIKERFDPQILEFLKNRGAKKAENPPGHAPKISKFKAQRLKKGAEPIQKGAELPQTTTGKGAELPHTADDRDKPLEKGAEPKGAEPITKNVEEMMNELEVLDEWAGQEDQEKYNRLATDAIQLDLTAKFSRNLAQRQQRNAVKLFDNCKFKLDAEGPSDALLELARSQIDEIKRLYLEEHSDGHQVIYEFGKGLNPILDQCWSLIPIRRVLDTVERRQGHVSQDDVEICRLSILWTYILWAERRSAFFAFAEPNDFYIHLAELFLIGPEILADDVIKKAIRKLLEDYILVQAIAGKINIRMSQKLAGLDAFMPFYEQLIKCYEQYSMGDNDFTMAILIGAYLNAPVGER</sequence>
<name>A0AAE9ET04_CAEBR</name>
<reference evidence="6 7" key="1">
    <citation type="submission" date="2022-04" db="EMBL/GenBank/DDBJ databases">
        <title>Chromosome-level reference genomes for two strains of Caenorhabditis briggsae: an improved platform for comparative genomics.</title>
        <authorList>
            <person name="Stevens L."/>
            <person name="Andersen E."/>
        </authorList>
    </citation>
    <scope>NUCLEOTIDE SEQUENCE [LARGE SCALE GENOMIC DNA]</scope>
    <source>
        <strain evidence="6">VX34</strain>
        <tissue evidence="6">Whole-organism</tissue>
    </source>
</reference>
<keyword evidence="7" id="KW-1185">Reference proteome</keyword>
<dbReference type="Pfam" id="PF11788">
    <property type="entry name" value="MRP-L46"/>
    <property type="match status" value="1"/>
</dbReference>
<dbReference type="EMBL" id="CP092623">
    <property type="protein sequence ID" value="UMM30874.1"/>
    <property type="molecule type" value="Genomic_DNA"/>
</dbReference>
<dbReference type="InterPro" id="IPR033650">
    <property type="entry name" value="Ribosomal_mL46_NUDIX"/>
</dbReference>
<evidence type="ECO:0000313" key="6">
    <source>
        <dbReference type="EMBL" id="UMM30874.1"/>
    </source>
</evidence>
<dbReference type="SUPFAM" id="SSF55811">
    <property type="entry name" value="Nudix"/>
    <property type="match status" value="1"/>
</dbReference>
<dbReference type="InterPro" id="IPR057989">
    <property type="entry name" value="TPR_RPAP1/MINIYO-like"/>
</dbReference>
<dbReference type="InterPro" id="IPR013930">
    <property type="entry name" value="RPAP1_N"/>
</dbReference>
<evidence type="ECO:0000259" key="3">
    <source>
        <dbReference type="Pfam" id="PF08621"/>
    </source>
</evidence>
<dbReference type="PANTHER" id="PTHR21483:SF18">
    <property type="entry name" value="RNA POLYMERASE II-ASSOCIATED PROTEIN 1"/>
    <property type="match status" value="1"/>
</dbReference>
<dbReference type="Pfam" id="PF08621">
    <property type="entry name" value="RPAP1_N"/>
    <property type="match status" value="1"/>
</dbReference>
<gene>
    <name evidence="6" type="ORF">L5515_012582</name>
</gene>
<feature type="domain" description="Large ribosomal subunit protein mL46 N-terminal" evidence="4">
    <location>
        <begin position="23"/>
        <end position="129"/>
    </location>
</feature>
<dbReference type="Gene3D" id="3.90.79.10">
    <property type="entry name" value="Nucleoside Triphosphate Pyrophosphohydrolase"/>
    <property type="match status" value="1"/>
</dbReference>
<evidence type="ECO:0000259" key="5">
    <source>
        <dbReference type="Pfam" id="PF25766"/>
    </source>
</evidence>
<dbReference type="Proteomes" id="UP000829354">
    <property type="component" value="Chromosome IV"/>
</dbReference>
<evidence type="ECO:0000256" key="1">
    <source>
        <dbReference type="ARBA" id="ARBA00035534"/>
    </source>
</evidence>
<dbReference type="InterPro" id="IPR039913">
    <property type="entry name" value="RPAP1/Rba50"/>
</dbReference>
<organism evidence="6 7">
    <name type="scientific">Caenorhabditis briggsae</name>
    <dbReference type="NCBI Taxonomy" id="6238"/>
    <lineage>
        <taxon>Eukaryota</taxon>
        <taxon>Metazoa</taxon>
        <taxon>Ecdysozoa</taxon>
        <taxon>Nematoda</taxon>
        <taxon>Chromadorea</taxon>
        <taxon>Rhabditida</taxon>
        <taxon>Rhabditina</taxon>
        <taxon>Rhabditomorpha</taxon>
        <taxon>Rhabditoidea</taxon>
        <taxon>Rhabditidae</taxon>
        <taxon>Peloderinae</taxon>
        <taxon>Caenorhabditis</taxon>
    </lineage>
</organism>
<dbReference type="Pfam" id="PF25766">
    <property type="entry name" value="TPR_RPAP1"/>
    <property type="match status" value="1"/>
</dbReference>
<feature type="domain" description="RPAP1/MINIYO-like TPR repeats" evidence="5">
    <location>
        <begin position="499"/>
        <end position="628"/>
    </location>
</feature>
<dbReference type="InterPro" id="IPR021757">
    <property type="entry name" value="Ribosomal_mL46_N"/>
</dbReference>
<evidence type="ECO:0000256" key="2">
    <source>
        <dbReference type="SAM" id="MobiDB-lite"/>
    </source>
</evidence>